<keyword evidence="1" id="KW-0812">Transmembrane</keyword>
<feature type="transmembrane region" description="Helical" evidence="1">
    <location>
        <begin position="6"/>
        <end position="24"/>
    </location>
</feature>
<name>A0A2H0USR2_9BACT</name>
<feature type="transmembrane region" description="Helical" evidence="1">
    <location>
        <begin position="36"/>
        <end position="55"/>
    </location>
</feature>
<organism evidence="2 3">
    <name type="scientific">Candidatus Harrisonbacteria bacterium CG10_big_fil_rev_8_21_14_0_10_40_38</name>
    <dbReference type="NCBI Taxonomy" id="1974583"/>
    <lineage>
        <taxon>Bacteria</taxon>
        <taxon>Candidatus Harrisoniibacteriota</taxon>
    </lineage>
</organism>
<accession>A0A2H0USR2</accession>
<evidence type="ECO:0000313" key="3">
    <source>
        <dbReference type="Proteomes" id="UP000231157"/>
    </source>
</evidence>
<dbReference type="Proteomes" id="UP000231157">
    <property type="component" value="Unassembled WGS sequence"/>
</dbReference>
<reference evidence="3" key="1">
    <citation type="submission" date="2017-09" db="EMBL/GenBank/DDBJ databases">
        <title>Depth-based differentiation of microbial function through sediment-hosted aquifers and enrichment of novel symbionts in the deep terrestrial subsurface.</title>
        <authorList>
            <person name="Probst A.J."/>
            <person name="Ladd B."/>
            <person name="Jarett J.K."/>
            <person name="Geller-Mcgrath D.E."/>
            <person name="Sieber C.M.K."/>
            <person name="Emerson J.B."/>
            <person name="Anantharaman K."/>
            <person name="Thomas B.C."/>
            <person name="Malmstrom R."/>
            <person name="Stieglmeier M."/>
            <person name="Klingl A."/>
            <person name="Woyke T."/>
            <person name="Ryan C.M."/>
            <person name="Banfield J.F."/>
        </authorList>
    </citation>
    <scope>NUCLEOTIDE SEQUENCE [LARGE SCALE GENOMIC DNA]</scope>
</reference>
<comment type="caution">
    <text evidence="2">The sequence shown here is derived from an EMBL/GenBank/DDBJ whole genome shotgun (WGS) entry which is preliminary data.</text>
</comment>
<dbReference type="EMBL" id="PFAZ01000001">
    <property type="protein sequence ID" value="PIR89427.1"/>
    <property type="molecule type" value="Genomic_DNA"/>
</dbReference>
<keyword evidence="1" id="KW-0472">Membrane</keyword>
<evidence type="ECO:0000256" key="1">
    <source>
        <dbReference type="SAM" id="Phobius"/>
    </source>
</evidence>
<evidence type="ECO:0000313" key="2">
    <source>
        <dbReference type="EMBL" id="PIR89427.1"/>
    </source>
</evidence>
<gene>
    <name evidence="2" type="ORF">COU07_00815</name>
</gene>
<dbReference type="AlphaFoldDB" id="A0A2H0USR2"/>
<proteinExistence type="predicted"/>
<sequence>MKTEYLIEAIVAALAVIGVWYFGASDYSSKRFSETVSFLFLVFCIFVLSASLFLFSTNFLR</sequence>
<keyword evidence="1" id="KW-1133">Transmembrane helix</keyword>
<protein>
    <submittedName>
        <fullName evidence="2">Uncharacterized protein</fullName>
    </submittedName>
</protein>